<keyword evidence="3" id="KW-1185">Reference proteome</keyword>
<organism evidence="2 3">
    <name type="scientific">Floccifex porci</name>
    <dbReference type="NCBI Taxonomy" id="2606629"/>
    <lineage>
        <taxon>Bacteria</taxon>
        <taxon>Bacillati</taxon>
        <taxon>Bacillota</taxon>
        <taxon>Erysipelotrichia</taxon>
        <taxon>Erysipelotrichales</taxon>
        <taxon>Erysipelotrichaceae</taxon>
        <taxon>Floccifex</taxon>
    </lineage>
</organism>
<evidence type="ECO:0000313" key="2">
    <source>
        <dbReference type="EMBL" id="MSS02195.1"/>
    </source>
</evidence>
<dbReference type="SUPFAM" id="SSF81606">
    <property type="entry name" value="PP2C-like"/>
    <property type="match status" value="1"/>
</dbReference>
<proteinExistence type="predicted"/>
<dbReference type="AlphaFoldDB" id="A0A7X2T477"/>
<dbReference type="Pfam" id="PF13672">
    <property type="entry name" value="PP2C_2"/>
    <property type="match status" value="1"/>
</dbReference>
<protein>
    <submittedName>
        <fullName evidence="2">Protein phosphatase 2C domain-containing protein</fullName>
    </submittedName>
</protein>
<sequence>MISQYTKQGYHGINQDACGFLEYDGKVIMAIADGHGHYLHFRSDIGSYLAVESFIDCFKETTSQKEDLIQREKRVQKIWVKKVNQYHKEHFVSSFEWARARKYAQAYIDEKIPLEIAYGSTLLGAIHFKEENKLFLFRIGDGEMIRISLFHQEELLKKNDYGDENITESICEVPVKIKDNLNLPSFEKGLKSRDVLLLSSDGLSKFKNKKEIIFKLRKDINKLESYLSTLDNTDDLSVIVYRL</sequence>
<comment type="caution">
    <text evidence="2">The sequence shown here is derived from an EMBL/GenBank/DDBJ whole genome shotgun (WGS) entry which is preliminary data.</text>
</comment>
<evidence type="ECO:0000259" key="1">
    <source>
        <dbReference type="Pfam" id="PF13672"/>
    </source>
</evidence>
<dbReference type="Proteomes" id="UP000470082">
    <property type="component" value="Unassembled WGS sequence"/>
</dbReference>
<dbReference type="RefSeq" id="WP_154461176.1">
    <property type="nucleotide sequence ID" value="NZ_JAXEST010000003.1"/>
</dbReference>
<reference evidence="2 3" key="1">
    <citation type="submission" date="2019-08" db="EMBL/GenBank/DDBJ databases">
        <title>In-depth cultivation of the pig gut microbiome towards novel bacterial diversity and tailored functional studies.</title>
        <authorList>
            <person name="Wylensek D."/>
            <person name="Hitch T.C.A."/>
            <person name="Clavel T."/>
        </authorList>
    </citation>
    <scope>NUCLEOTIDE SEQUENCE [LARGE SCALE GENOMIC DNA]</scope>
    <source>
        <strain evidence="2 3">LKV-178-WT-2G</strain>
    </source>
</reference>
<dbReference type="Gene3D" id="3.60.40.10">
    <property type="entry name" value="PPM-type phosphatase domain"/>
    <property type="match status" value="1"/>
</dbReference>
<dbReference type="InterPro" id="IPR036457">
    <property type="entry name" value="PPM-type-like_dom_sf"/>
</dbReference>
<accession>A0A7X2T477</accession>
<feature type="domain" description="PPM-type phosphatase" evidence="1">
    <location>
        <begin position="14"/>
        <end position="212"/>
    </location>
</feature>
<name>A0A7X2T477_9FIRM</name>
<gene>
    <name evidence="2" type="ORF">FYJ50_08870</name>
</gene>
<dbReference type="EMBL" id="VUMM01000023">
    <property type="protein sequence ID" value="MSS02195.1"/>
    <property type="molecule type" value="Genomic_DNA"/>
</dbReference>
<evidence type="ECO:0000313" key="3">
    <source>
        <dbReference type="Proteomes" id="UP000470082"/>
    </source>
</evidence>
<dbReference type="InterPro" id="IPR001932">
    <property type="entry name" value="PPM-type_phosphatase-like_dom"/>
</dbReference>